<feature type="domain" description="NACHT" evidence="2">
    <location>
        <begin position="70"/>
        <end position="233"/>
    </location>
</feature>
<evidence type="ECO:0000313" key="3">
    <source>
        <dbReference type="EMBL" id="EIW77093.1"/>
    </source>
</evidence>
<protein>
    <recommendedName>
        <fullName evidence="2">NACHT domain-containing protein</fullName>
    </recommendedName>
</protein>
<dbReference type="OMA" id="HIEMAFE"/>
<dbReference type="InterPro" id="IPR056884">
    <property type="entry name" value="NPHP3-like_N"/>
</dbReference>
<evidence type="ECO:0000256" key="1">
    <source>
        <dbReference type="ARBA" id="ARBA00022737"/>
    </source>
</evidence>
<accession>A0A5M3MDA6</accession>
<dbReference type="PANTHER" id="PTHR10039:SF14">
    <property type="entry name" value="NACHT DOMAIN-CONTAINING PROTEIN"/>
    <property type="match status" value="1"/>
</dbReference>
<keyword evidence="4" id="KW-1185">Reference proteome</keyword>
<feature type="non-terminal residue" evidence="3">
    <location>
        <position position="233"/>
    </location>
</feature>
<dbReference type="KEGG" id="cput:CONPUDRAFT_109569"/>
<dbReference type="AlphaFoldDB" id="A0A5M3MDA6"/>
<dbReference type="EMBL" id="JH711584">
    <property type="protein sequence ID" value="EIW77093.1"/>
    <property type="molecule type" value="Genomic_DNA"/>
</dbReference>
<dbReference type="GeneID" id="19198786"/>
<dbReference type="PANTHER" id="PTHR10039">
    <property type="entry name" value="AMELOGENIN"/>
    <property type="match status" value="1"/>
</dbReference>
<dbReference type="Gene3D" id="3.40.50.300">
    <property type="entry name" value="P-loop containing nucleotide triphosphate hydrolases"/>
    <property type="match status" value="1"/>
</dbReference>
<name>A0A5M3MDA6_CONPW</name>
<keyword evidence="1" id="KW-0677">Repeat</keyword>
<sequence>MPSGASDNRLSAPPHSNDNDNALWHDLAHECALGAIYDSNERYPHPQCLPGTRARLLSTLRQRVGQDDRRIIWLRGASGCGKSAVAHTFAEQLRAEGLLAATFFFSRGHARRNNVSRFLITVAYQLGLHGADAREAIVRAIAEDPALLSTEKSRQEQLEKLVLAPLQRLAPHWKDKSMCLVLDDVDEAETTETGQIAPLVSLIAQLIRDPSVPIAHIILASRATPEVEAALTH</sequence>
<dbReference type="RefSeq" id="XP_007772540.1">
    <property type="nucleotide sequence ID" value="XM_007774350.1"/>
</dbReference>
<comment type="caution">
    <text evidence="3">The sequence shown here is derived from an EMBL/GenBank/DDBJ whole genome shotgun (WGS) entry which is preliminary data.</text>
</comment>
<dbReference type="InterPro" id="IPR027417">
    <property type="entry name" value="P-loop_NTPase"/>
</dbReference>
<dbReference type="Proteomes" id="UP000053558">
    <property type="component" value="Unassembled WGS sequence"/>
</dbReference>
<evidence type="ECO:0000313" key="4">
    <source>
        <dbReference type="Proteomes" id="UP000053558"/>
    </source>
</evidence>
<dbReference type="SUPFAM" id="SSF52540">
    <property type="entry name" value="P-loop containing nucleoside triphosphate hydrolases"/>
    <property type="match status" value="1"/>
</dbReference>
<dbReference type="PROSITE" id="PS50837">
    <property type="entry name" value="NACHT"/>
    <property type="match status" value="1"/>
</dbReference>
<dbReference type="Pfam" id="PF24883">
    <property type="entry name" value="NPHP3_N"/>
    <property type="match status" value="1"/>
</dbReference>
<organism evidence="3 4">
    <name type="scientific">Coniophora puteana (strain RWD-64-598)</name>
    <name type="common">Brown rot fungus</name>
    <dbReference type="NCBI Taxonomy" id="741705"/>
    <lineage>
        <taxon>Eukaryota</taxon>
        <taxon>Fungi</taxon>
        <taxon>Dikarya</taxon>
        <taxon>Basidiomycota</taxon>
        <taxon>Agaricomycotina</taxon>
        <taxon>Agaricomycetes</taxon>
        <taxon>Agaricomycetidae</taxon>
        <taxon>Boletales</taxon>
        <taxon>Coniophorineae</taxon>
        <taxon>Coniophoraceae</taxon>
        <taxon>Coniophora</taxon>
    </lineage>
</organism>
<reference evidence="4" key="1">
    <citation type="journal article" date="2012" name="Science">
        <title>The Paleozoic origin of enzymatic lignin decomposition reconstructed from 31 fungal genomes.</title>
        <authorList>
            <person name="Floudas D."/>
            <person name="Binder M."/>
            <person name="Riley R."/>
            <person name="Barry K."/>
            <person name="Blanchette R.A."/>
            <person name="Henrissat B."/>
            <person name="Martinez A.T."/>
            <person name="Otillar R."/>
            <person name="Spatafora J.W."/>
            <person name="Yadav J.S."/>
            <person name="Aerts A."/>
            <person name="Benoit I."/>
            <person name="Boyd A."/>
            <person name="Carlson A."/>
            <person name="Copeland A."/>
            <person name="Coutinho P.M."/>
            <person name="de Vries R.P."/>
            <person name="Ferreira P."/>
            <person name="Findley K."/>
            <person name="Foster B."/>
            <person name="Gaskell J."/>
            <person name="Glotzer D."/>
            <person name="Gorecki P."/>
            <person name="Heitman J."/>
            <person name="Hesse C."/>
            <person name="Hori C."/>
            <person name="Igarashi K."/>
            <person name="Jurgens J.A."/>
            <person name="Kallen N."/>
            <person name="Kersten P."/>
            <person name="Kohler A."/>
            <person name="Kuees U."/>
            <person name="Kumar T.K.A."/>
            <person name="Kuo A."/>
            <person name="LaButti K."/>
            <person name="Larrondo L.F."/>
            <person name="Lindquist E."/>
            <person name="Ling A."/>
            <person name="Lombard V."/>
            <person name="Lucas S."/>
            <person name="Lundell T."/>
            <person name="Martin R."/>
            <person name="McLaughlin D.J."/>
            <person name="Morgenstern I."/>
            <person name="Morin E."/>
            <person name="Murat C."/>
            <person name="Nagy L.G."/>
            <person name="Nolan M."/>
            <person name="Ohm R.A."/>
            <person name="Patyshakuliyeva A."/>
            <person name="Rokas A."/>
            <person name="Ruiz-Duenas F.J."/>
            <person name="Sabat G."/>
            <person name="Salamov A."/>
            <person name="Samejima M."/>
            <person name="Schmutz J."/>
            <person name="Slot J.C."/>
            <person name="St John F."/>
            <person name="Stenlid J."/>
            <person name="Sun H."/>
            <person name="Sun S."/>
            <person name="Syed K."/>
            <person name="Tsang A."/>
            <person name="Wiebenga A."/>
            <person name="Young D."/>
            <person name="Pisabarro A."/>
            <person name="Eastwood D.C."/>
            <person name="Martin F."/>
            <person name="Cullen D."/>
            <person name="Grigoriev I.V."/>
            <person name="Hibbett D.S."/>
        </authorList>
    </citation>
    <scope>NUCLEOTIDE SEQUENCE [LARGE SCALE GENOMIC DNA]</scope>
    <source>
        <strain evidence="4">RWD-64-598 SS2</strain>
    </source>
</reference>
<gene>
    <name evidence="3" type="ORF">CONPUDRAFT_109569</name>
</gene>
<dbReference type="InterPro" id="IPR007111">
    <property type="entry name" value="NACHT_NTPase"/>
</dbReference>
<proteinExistence type="predicted"/>
<evidence type="ECO:0000259" key="2">
    <source>
        <dbReference type="PROSITE" id="PS50837"/>
    </source>
</evidence>
<dbReference type="OrthoDB" id="3027122at2759"/>